<evidence type="ECO:0000313" key="4">
    <source>
        <dbReference type="EMBL" id="QZT35009.1"/>
    </source>
</evidence>
<reference evidence="4" key="3">
    <citation type="submission" date="2021-08" db="EMBL/GenBank/DDBJ databases">
        <authorList>
            <person name="de Jong S."/>
            <person name="van den Broek M."/>
            <person name="Merkel A."/>
            <person name="de la Torre Cortes P."/>
            <person name="Kalamorz F."/>
            <person name="Cook G."/>
            <person name="van Loosdrecht M."/>
            <person name="McMillan D."/>
        </authorList>
    </citation>
    <scope>NUCLEOTIDE SEQUENCE</scope>
    <source>
        <strain evidence="4">TA2.A1</strain>
    </source>
</reference>
<reference evidence="3 5" key="1">
    <citation type="journal article" date="2011" name="J. Bacteriol.">
        <title>Draft genome sequence of the thermoalkaliphilic Caldalkalibacillus thermarum strain TA2.A1.</title>
        <authorList>
            <person name="Kalamorz F."/>
            <person name="Keis S."/>
            <person name="McMillan D.G."/>
            <person name="Olsson K."/>
            <person name="Stanton J.A."/>
            <person name="Stockwell P."/>
            <person name="Black M.A."/>
            <person name="Klingeman D.M."/>
            <person name="Land M.L."/>
            <person name="Han C.S."/>
            <person name="Martin S.L."/>
            <person name="Becher S.A."/>
            <person name="Peddie C.J."/>
            <person name="Morgan H.W."/>
            <person name="Matthies D."/>
            <person name="Preiss L."/>
            <person name="Meier T."/>
            <person name="Brown S.D."/>
            <person name="Cook G.M."/>
        </authorList>
    </citation>
    <scope>NUCLEOTIDE SEQUENCE [LARGE SCALE GENOMIC DNA]</scope>
    <source>
        <strain evidence="3 5">TA2.A1</strain>
    </source>
</reference>
<proteinExistence type="predicted"/>
<dbReference type="PANTHER" id="PTHR41248">
    <property type="entry name" value="NORD PROTEIN"/>
    <property type="match status" value="1"/>
</dbReference>
<sequence>MVFRFLEQEVDAFVRMQLLDLARTLARRPQVRIDFDLSSYFDPESQTIYISQFWDELDDPKMQLEGMKSDVYIRSMEIKASDRSAIARYMSRAAASARPKLATQLFIMAEELRLSLAMMAERPGTQRVFDVRRQVYTRYFARRLPGHVRRGEQGDALFTALYLWLTANEVDPRVPGISAELYQLLKQLQPQLEWLMDASSTAEVAERCWGIVEALDVHLAGDMQTTYWAWPKSRVPEPEPQVDIDPLKRASLLKAYDEEGEQKVKEDQRKDQKLPMWHQDTADKTDHFLQFELEEGARSTALGGVLRQSDSGDQAVGMVQGSAHRSSRDDYEDPQTVLKRLETLADEQKALMGDINRHVKPVFVPPKPASQADRTAYEELIRHISPFKRKLMKTIQLILEHKHTAAREFLPFGRLTRKLTRLLTEDSPRLFYKKKNPSRQIDAAFMLLVDCSASMYDKMTETQRGIALFHECLRGLSIPHMVTGFWEESGEGKSGTYPNYFQPVIEFSRSLLPDSGPAIMQLKPQQDNRDGYAIRLMSAHLLERTEARRFLLVFSDGEPAAQNYEAEGILDTYQAVLEARRKGIDVIGIYLAGEQVPEKVQQTFRNIYGRHSIVVPHVNELNDHLLPILRKLLLKAMV</sequence>
<dbReference type="InterPro" id="IPR036465">
    <property type="entry name" value="vWFA_dom_sf"/>
</dbReference>
<dbReference type="eggNOG" id="COG4548">
    <property type="taxonomic scope" value="Bacteria"/>
</dbReference>
<dbReference type="SMART" id="SM00327">
    <property type="entry name" value="VWA"/>
    <property type="match status" value="1"/>
</dbReference>
<protein>
    <submittedName>
        <fullName evidence="4">VWA domain-containing protein</fullName>
    </submittedName>
    <submittedName>
        <fullName evidence="3">von Willebrand factor type A</fullName>
    </submittedName>
</protein>
<evidence type="ECO:0000256" key="1">
    <source>
        <dbReference type="SAM" id="MobiDB-lite"/>
    </source>
</evidence>
<feature type="region of interest" description="Disordered" evidence="1">
    <location>
        <begin position="308"/>
        <end position="334"/>
    </location>
</feature>
<feature type="domain" description="VWFA" evidence="2">
    <location>
        <begin position="442"/>
        <end position="633"/>
    </location>
</feature>
<reference evidence="4 6" key="2">
    <citation type="journal article" date="2020" name="Extremophiles">
        <title>Genomic analysis of Caldalkalibacillus thermarum TA2.A1 reveals aerobic alkaliphilic metabolism and evolutionary hallmarks linking alkaliphilic bacteria and plant life.</title>
        <authorList>
            <person name="de Jong S.I."/>
            <person name="van den Broek M.A."/>
            <person name="Merkel A.Y."/>
            <person name="de la Torre Cortes P."/>
            <person name="Kalamorz F."/>
            <person name="Cook G.M."/>
            <person name="van Loosdrecht M.C.M."/>
            <person name="McMillan D.G.G."/>
        </authorList>
    </citation>
    <scope>NUCLEOTIDE SEQUENCE [LARGE SCALE GENOMIC DNA]</scope>
    <source>
        <strain evidence="4 6">TA2.A1</strain>
    </source>
</reference>
<dbReference type="KEGG" id="cthu:HUR95_07195"/>
<dbReference type="EMBL" id="AFCE01000149">
    <property type="protein sequence ID" value="EGL82419.1"/>
    <property type="molecule type" value="Genomic_DNA"/>
</dbReference>
<dbReference type="PANTHER" id="PTHR41248:SF1">
    <property type="entry name" value="NORD PROTEIN"/>
    <property type="match status" value="1"/>
</dbReference>
<gene>
    <name evidence="3" type="ORF">CathTA2_2051</name>
    <name evidence="4" type="ORF">HUR95_07195</name>
</gene>
<evidence type="ECO:0000313" key="3">
    <source>
        <dbReference type="EMBL" id="EGL82419.1"/>
    </source>
</evidence>
<dbReference type="AlphaFoldDB" id="F5L899"/>
<dbReference type="SUPFAM" id="SSF53300">
    <property type="entry name" value="vWA-like"/>
    <property type="match status" value="1"/>
</dbReference>
<dbReference type="RefSeq" id="WP_007505282.1">
    <property type="nucleotide sequence ID" value="NZ_AFCE01000149.1"/>
</dbReference>
<dbReference type="InterPro" id="IPR002035">
    <property type="entry name" value="VWF_A"/>
</dbReference>
<organism evidence="3 5">
    <name type="scientific">Caldalkalibacillus thermarum (strain TA2.A1)</name>
    <dbReference type="NCBI Taxonomy" id="986075"/>
    <lineage>
        <taxon>Bacteria</taxon>
        <taxon>Bacillati</taxon>
        <taxon>Bacillota</taxon>
        <taxon>Bacilli</taxon>
        <taxon>Bacillales</taxon>
        <taxon>Bacillaceae</taxon>
        <taxon>Caldalkalibacillus</taxon>
    </lineage>
</organism>
<evidence type="ECO:0000313" key="6">
    <source>
        <dbReference type="Proteomes" id="UP000825179"/>
    </source>
</evidence>
<evidence type="ECO:0000259" key="2">
    <source>
        <dbReference type="SMART" id="SM00327"/>
    </source>
</evidence>
<dbReference type="Gene3D" id="3.40.50.410">
    <property type="entry name" value="von Willebrand factor, type A domain"/>
    <property type="match status" value="1"/>
</dbReference>
<dbReference type="Proteomes" id="UP000825179">
    <property type="component" value="Chromosome"/>
</dbReference>
<dbReference type="OrthoDB" id="2370292at2"/>
<name>F5L899_CALTT</name>
<dbReference type="InterPro" id="IPR051928">
    <property type="entry name" value="NorD/CobT"/>
</dbReference>
<accession>F5L899</accession>
<dbReference type="Proteomes" id="UP000010716">
    <property type="component" value="Unassembled WGS sequence"/>
</dbReference>
<dbReference type="EMBL" id="CP082237">
    <property type="protein sequence ID" value="QZT35009.1"/>
    <property type="molecule type" value="Genomic_DNA"/>
</dbReference>
<dbReference type="CDD" id="cd01454">
    <property type="entry name" value="vWA_norD_type"/>
    <property type="match status" value="1"/>
</dbReference>
<evidence type="ECO:0000313" key="5">
    <source>
        <dbReference type="Proteomes" id="UP000010716"/>
    </source>
</evidence>
<keyword evidence="6" id="KW-1185">Reference proteome</keyword>